<sequence>MIWIKQSMRRCNTAVFVWPVVSGVVDKHRLGILRLSVVHLTIVSVNNLFNSVVVEERAISLFGWFVRVYH</sequence>
<protein>
    <submittedName>
        <fullName evidence="1">Uncharacterized protein</fullName>
    </submittedName>
</protein>
<evidence type="ECO:0000313" key="1">
    <source>
        <dbReference type="EMBL" id="KAE8335737.1"/>
    </source>
</evidence>
<dbReference type="Proteomes" id="UP000325558">
    <property type="component" value="Unassembled WGS sequence"/>
</dbReference>
<dbReference type="AlphaFoldDB" id="A0A5N6XRB2"/>
<accession>A0A5N6XRB2</accession>
<proteinExistence type="predicted"/>
<reference evidence="1" key="1">
    <citation type="submission" date="2019-04" db="EMBL/GenBank/DDBJ databases">
        <title>Friends and foes A comparative genomics study of 23 Aspergillus species from section Flavi.</title>
        <authorList>
            <consortium name="DOE Joint Genome Institute"/>
            <person name="Kjaerbolling I."/>
            <person name="Vesth T."/>
            <person name="Frisvad J.C."/>
            <person name="Nybo J.L."/>
            <person name="Theobald S."/>
            <person name="Kildgaard S."/>
            <person name="Isbrandt T."/>
            <person name="Kuo A."/>
            <person name="Sato A."/>
            <person name="Lyhne E.K."/>
            <person name="Kogle M.E."/>
            <person name="Wiebenga A."/>
            <person name="Kun R.S."/>
            <person name="Lubbers R.J."/>
            <person name="Makela M.R."/>
            <person name="Barry K."/>
            <person name="Chovatia M."/>
            <person name="Clum A."/>
            <person name="Daum C."/>
            <person name="Haridas S."/>
            <person name="He G."/>
            <person name="LaButti K."/>
            <person name="Lipzen A."/>
            <person name="Mondo S."/>
            <person name="Riley R."/>
            <person name="Salamov A."/>
            <person name="Simmons B.A."/>
            <person name="Magnuson J.K."/>
            <person name="Henrissat B."/>
            <person name="Mortensen U.H."/>
            <person name="Larsen T.O."/>
            <person name="Devries R.P."/>
            <person name="Grigoriev I.V."/>
            <person name="Machida M."/>
            <person name="Baker S.E."/>
            <person name="Andersen M.R."/>
        </authorList>
    </citation>
    <scope>NUCLEOTIDE SEQUENCE</scope>
    <source>
        <strain evidence="1">CBS 117612</strain>
    </source>
</reference>
<dbReference type="EMBL" id="ML737210">
    <property type="protein sequence ID" value="KAE8335737.1"/>
    <property type="molecule type" value="Genomic_DNA"/>
</dbReference>
<name>A0A5N6XRB2_9EURO</name>
<organism evidence="1">
    <name type="scientific">Aspergillus arachidicola</name>
    <dbReference type="NCBI Taxonomy" id="656916"/>
    <lineage>
        <taxon>Eukaryota</taxon>
        <taxon>Fungi</taxon>
        <taxon>Dikarya</taxon>
        <taxon>Ascomycota</taxon>
        <taxon>Pezizomycotina</taxon>
        <taxon>Eurotiomycetes</taxon>
        <taxon>Eurotiomycetidae</taxon>
        <taxon>Eurotiales</taxon>
        <taxon>Aspergillaceae</taxon>
        <taxon>Aspergillus</taxon>
        <taxon>Aspergillus subgen. Circumdati</taxon>
    </lineage>
</organism>
<gene>
    <name evidence="1" type="ORF">BDV24DRAFT_143248</name>
</gene>